<dbReference type="EMBL" id="RBPT01000313">
    <property type="protein sequence ID" value="RMO42807.1"/>
    <property type="molecule type" value="Genomic_DNA"/>
</dbReference>
<dbReference type="AlphaFoldDB" id="A0A0P9RH20"/>
<evidence type="ECO:0000313" key="1">
    <source>
        <dbReference type="EMBL" id="RMO42807.1"/>
    </source>
</evidence>
<name>A0A0P9RH20_PSESG</name>
<organism evidence="1 2">
    <name type="scientific">Pseudomonas savastanoi pv. glycinea</name>
    <name type="common">Pseudomonas syringae pv. glycinea</name>
    <dbReference type="NCBI Taxonomy" id="318"/>
    <lineage>
        <taxon>Bacteria</taxon>
        <taxon>Pseudomonadati</taxon>
        <taxon>Pseudomonadota</taxon>
        <taxon>Gammaproteobacteria</taxon>
        <taxon>Pseudomonadales</taxon>
        <taxon>Pseudomonadaceae</taxon>
        <taxon>Pseudomonas</taxon>
    </lineage>
</organism>
<sequence length="145" mass="16095">MAELDFLQTLTQENFSAKLIEFINSFGGCIVLRNMGYDHTGEKEEDHMLTIGDESSIFNNSRGMDVFQTSIHYTLNHFHPAGNKFKILPPSGQAKCPLFVSCLHEIKKSAANTCCSRPWSHPLASGDGTDCAYQLAVLKANLKKL</sequence>
<reference evidence="1 2" key="1">
    <citation type="submission" date="2018-08" db="EMBL/GenBank/DDBJ databases">
        <title>Recombination of ecologically and evolutionarily significant loci maintains genetic cohesion in the Pseudomonas syringae species complex.</title>
        <authorList>
            <person name="Dillon M."/>
            <person name="Thakur S."/>
            <person name="Almeida R.N.D."/>
            <person name="Weir B.S."/>
            <person name="Guttman D.S."/>
        </authorList>
    </citation>
    <scope>NUCLEOTIDE SEQUENCE [LARGE SCALE GENOMIC DNA]</scope>
    <source>
        <strain evidence="1 2">ICMP 867</strain>
    </source>
</reference>
<accession>A0A0P9RH20</accession>
<gene>
    <name evidence="1" type="ORF">ALQ41_200000</name>
</gene>
<dbReference type="RefSeq" id="WP_138984084.1">
    <property type="nucleotide sequence ID" value="NZ_LGLL01000002.1"/>
</dbReference>
<dbReference type="Proteomes" id="UP000280599">
    <property type="component" value="Unassembled WGS sequence"/>
</dbReference>
<comment type="caution">
    <text evidence="1">The sequence shown here is derived from an EMBL/GenBank/DDBJ whole genome shotgun (WGS) entry which is preliminary data.</text>
</comment>
<evidence type="ECO:0000313" key="2">
    <source>
        <dbReference type="Proteomes" id="UP000280599"/>
    </source>
</evidence>
<protein>
    <submittedName>
        <fullName evidence="1">Uncharacterized protein</fullName>
    </submittedName>
</protein>
<proteinExistence type="predicted"/>